<dbReference type="Proteomes" id="UP000282311">
    <property type="component" value="Unassembled WGS sequence"/>
</dbReference>
<dbReference type="InterPro" id="IPR050789">
    <property type="entry name" value="Diverse_Enzym_Activities"/>
</dbReference>
<dbReference type="InterPro" id="IPR001466">
    <property type="entry name" value="Beta-lactam-related"/>
</dbReference>
<dbReference type="PANTHER" id="PTHR43283">
    <property type="entry name" value="BETA-LACTAMASE-RELATED"/>
    <property type="match status" value="1"/>
</dbReference>
<keyword evidence="2" id="KW-0378">Hydrolase</keyword>
<dbReference type="PANTHER" id="PTHR43283:SF7">
    <property type="entry name" value="BETA-LACTAMASE-RELATED DOMAIN-CONTAINING PROTEIN"/>
    <property type="match status" value="1"/>
</dbReference>
<dbReference type="SUPFAM" id="SSF56601">
    <property type="entry name" value="beta-lactamase/transpeptidase-like"/>
    <property type="match status" value="1"/>
</dbReference>
<accession>A0A3B0C5G4</accession>
<keyword evidence="3" id="KW-1185">Reference proteome</keyword>
<dbReference type="RefSeq" id="WP_120749396.1">
    <property type="nucleotide sequence ID" value="NZ_RBAH01000017.1"/>
</dbReference>
<organism evidence="2 3">
    <name type="scientific">Paenibacillus ginsengarvi</name>
    <dbReference type="NCBI Taxonomy" id="400777"/>
    <lineage>
        <taxon>Bacteria</taxon>
        <taxon>Bacillati</taxon>
        <taxon>Bacillota</taxon>
        <taxon>Bacilli</taxon>
        <taxon>Bacillales</taxon>
        <taxon>Paenibacillaceae</taxon>
        <taxon>Paenibacillus</taxon>
    </lineage>
</organism>
<evidence type="ECO:0000313" key="3">
    <source>
        <dbReference type="Proteomes" id="UP000282311"/>
    </source>
</evidence>
<comment type="caution">
    <text evidence="2">The sequence shown here is derived from an EMBL/GenBank/DDBJ whole genome shotgun (WGS) entry which is preliminary data.</text>
</comment>
<sequence>MRRIEDAVPFAVMEPKAAQLDALRLNEAFETLLQTFPGLYSLLIVKDDQLVFERYVPPAGPTSAYSIKSITKSVMNALVGIAIQEGLIASVDQPISDLASKLPKKWLANIDGVTVKHLLTMTHGIHVEENSPEMLEVWKSSNWMGAILEKPLVHPPGERFLYCTCSTHMLSALLTRAAKVPLAEYASRKLFRPLGVRFRRKLIGSLGIHLPVPWERSPEGYNWGGNNMFLTPRILARFGQLYLADGIWNGQRLFPAGWARESFHKQSAGWSDYAAYGYLWWIGCAHGMKFAFASGYGGQYVYVIPELNSVIVLTANSDASIADMQATTNPVIKDPAWVPRHFLMESTLLYT</sequence>
<feature type="domain" description="Beta-lactamase-related" evidence="1">
    <location>
        <begin position="28"/>
        <end position="325"/>
    </location>
</feature>
<evidence type="ECO:0000313" key="2">
    <source>
        <dbReference type="EMBL" id="RKN79027.1"/>
    </source>
</evidence>
<dbReference type="Gene3D" id="3.40.710.10">
    <property type="entry name" value="DD-peptidase/beta-lactamase superfamily"/>
    <property type="match status" value="1"/>
</dbReference>
<dbReference type="GO" id="GO:0016787">
    <property type="term" value="F:hydrolase activity"/>
    <property type="evidence" value="ECO:0007669"/>
    <property type="project" value="UniProtKB-KW"/>
</dbReference>
<reference evidence="2 3" key="1">
    <citation type="journal article" date="2007" name="Int. J. Syst. Evol. Microbiol.">
        <title>Paenibacillus ginsengarvi sp. nov., isolated from soil from ginseng cultivation.</title>
        <authorList>
            <person name="Yoon M.H."/>
            <person name="Ten L.N."/>
            <person name="Im W.T."/>
        </authorList>
    </citation>
    <scope>NUCLEOTIDE SEQUENCE [LARGE SCALE GENOMIC DNA]</scope>
    <source>
        <strain evidence="2 3">KCTC 13059</strain>
    </source>
</reference>
<gene>
    <name evidence="2" type="ORF">D7M11_21900</name>
</gene>
<dbReference type="AlphaFoldDB" id="A0A3B0C5G4"/>
<name>A0A3B0C5G4_9BACL</name>
<evidence type="ECO:0000259" key="1">
    <source>
        <dbReference type="Pfam" id="PF00144"/>
    </source>
</evidence>
<protein>
    <submittedName>
        <fullName evidence="2">Class C beta-lactamase-related serine hydrolase</fullName>
    </submittedName>
</protein>
<proteinExistence type="predicted"/>
<dbReference type="OrthoDB" id="9773047at2"/>
<dbReference type="Pfam" id="PF00144">
    <property type="entry name" value="Beta-lactamase"/>
    <property type="match status" value="1"/>
</dbReference>
<dbReference type="InterPro" id="IPR012338">
    <property type="entry name" value="Beta-lactam/transpept-like"/>
</dbReference>
<dbReference type="EMBL" id="RBAH01000017">
    <property type="protein sequence ID" value="RKN79027.1"/>
    <property type="molecule type" value="Genomic_DNA"/>
</dbReference>